<accession>A0A2T5G2Z5</accession>
<dbReference type="SUPFAM" id="SSF51182">
    <property type="entry name" value="RmlC-like cupins"/>
    <property type="match status" value="2"/>
</dbReference>
<evidence type="ECO:0000313" key="3">
    <source>
        <dbReference type="Proteomes" id="UP000244162"/>
    </source>
</evidence>
<dbReference type="OrthoDB" id="9799053at2"/>
<comment type="caution">
    <text evidence="2">The sequence shown here is derived from an EMBL/GenBank/DDBJ whole genome shotgun (WGS) entry which is preliminary data.</text>
</comment>
<dbReference type="PANTHER" id="PTHR40943:SF1">
    <property type="entry name" value="CYTOPLASMIC PROTEIN"/>
    <property type="match status" value="1"/>
</dbReference>
<dbReference type="EMBL" id="NWBU01000004">
    <property type="protein sequence ID" value="PTQ13515.1"/>
    <property type="molecule type" value="Genomic_DNA"/>
</dbReference>
<keyword evidence="3" id="KW-1185">Reference proteome</keyword>
<name>A0A2T5G2Z5_9SPHN</name>
<dbReference type="AlphaFoldDB" id="A0A2T5G2Z5"/>
<dbReference type="InterPro" id="IPR014710">
    <property type="entry name" value="RmlC-like_jellyroll"/>
</dbReference>
<dbReference type="InterPro" id="IPR011051">
    <property type="entry name" value="RmlC_Cupin_sf"/>
</dbReference>
<sequence>MRATPSFIDLRDFAADETQGIAGAASSGDAFLDDRRLLDLPKGPVTVGAVRLDPSAGRVSELGGDEYIIVVSGSFGLETESGSLHLAAGQSAVLPQGSSFSWTTQEATSLLFMRHEGSGPGASAPLLIDESAELSPSGAPLAELLVGPTPQCRNHTDYKSESGEFMCGVWDSTPYHRRAMGYRHYELMHLLEGSVTFEDGIGRRATFNKGDIFLIEQGAHCSWLSEVQVAKVYAIYRPA</sequence>
<evidence type="ECO:0000313" key="2">
    <source>
        <dbReference type="EMBL" id="PTQ13515.1"/>
    </source>
</evidence>
<feature type="domain" description="(S)-ureidoglycine aminohydrolase cupin" evidence="1">
    <location>
        <begin position="160"/>
        <end position="233"/>
    </location>
</feature>
<dbReference type="Gene3D" id="2.60.120.10">
    <property type="entry name" value="Jelly Rolls"/>
    <property type="match status" value="2"/>
</dbReference>
<dbReference type="Proteomes" id="UP000244162">
    <property type="component" value="Unassembled WGS sequence"/>
</dbReference>
<dbReference type="Pfam" id="PF05899">
    <property type="entry name" value="Cupin_3"/>
    <property type="match status" value="1"/>
</dbReference>
<reference evidence="2 3" key="1">
    <citation type="submission" date="2017-09" db="EMBL/GenBank/DDBJ databases">
        <title>Sphingomonas panjinensis sp.nov., isolated from oil-contaminated soil.</title>
        <authorList>
            <person name="Wang L."/>
            <person name="Chen L."/>
        </authorList>
    </citation>
    <scope>NUCLEOTIDE SEQUENCE [LARGE SCALE GENOMIC DNA]</scope>
    <source>
        <strain evidence="2 3">FW-11</strain>
    </source>
</reference>
<proteinExistence type="predicted"/>
<dbReference type="InterPro" id="IPR008579">
    <property type="entry name" value="UGlyAH_Cupin_dom"/>
</dbReference>
<protein>
    <submittedName>
        <fullName evidence="2">Enzyme of the cupin superfamily</fullName>
    </submittedName>
</protein>
<dbReference type="PANTHER" id="PTHR40943">
    <property type="entry name" value="CYTOPLASMIC PROTEIN-RELATED"/>
    <property type="match status" value="1"/>
</dbReference>
<evidence type="ECO:0000259" key="1">
    <source>
        <dbReference type="Pfam" id="PF05899"/>
    </source>
</evidence>
<gene>
    <name evidence="2" type="ORF">CLG96_00565</name>
</gene>
<organism evidence="2 3">
    <name type="scientific">Sphingomonas oleivorans</name>
    <dbReference type="NCBI Taxonomy" id="1735121"/>
    <lineage>
        <taxon>Bacteria</taxon>
        <taxon>Pseudomonadati</taxon>
        <taxon>Pseudomonadota</taxon>
        <taxon>Alphaproteobacteria</taxon>
        <taxon>Sphingomonadales</taxon>
        <taxon>Sphingomonadaceae</taxon>
        <taxon>Sphingomonas</taxon>
    </lineage>
</organism>